<dbReference type="PANTHER" id="PTHR42850:SF4">
    <property type="entry name" value="ZINC-DEPENDENT ENDOPOLYPHOSPHATASE"/>
    <property type="match status" value="1"/>
</dbReference>
<dbReference type="GO" id="GO:0005737">
    <property type="term" value="C:cytoplasm"/>
    <property type="evidence" value="ECO:0007669"/>
    <property type="project" value="TreeGrafter"/>
</dbReference>
<dbReference type="Gene3D" id="3.60.21.10">
    <property type="match status" value="1"/>
</dbReference>
<evidence type="ECO:0000313" key="1">
    <source>
        <dbReference type="EMBL" id="CAM76436.1"/>
    </source>
</evidence>
<proteinExistence type="predicted"/>
<accession>A4U0M9</accession>
<dbReference type="PANTHER" id="PTHR42850">
    <property type="entry name" value="METALLOPHOSPHOESTERASE"/>
    <property type="match status" value="1"/>
</dbReference>
<dbReference type="EMBL" id="CU459003">
    <property type="protein sequence ID" value="CAM76436.1"/>
    <property type="molecule type" value="Genomic_DNA"/>
</dbReference>
<dbReference type="GO" id="GO:0016791">
    <property type="term" value="F:phosphatase activity"/>
    <property type="evidence" value="ECO:0007669"/>
    <property type="project" value="TreeGrafter"/>
</dbReference>
<organism evidence="1">
    <name type="scientific">Magnetospirillum gryphiswaldense</name>
    <dbReference type="NCBI Taxonomy" id="55518"/>
    <lineage>
        <taxon>Bacteria</taxon>
        <taxon>Pseudomonadati</taxon>
        <taxon>Pseudomonadota</taxon>
        <taxon>Alphaproteobacteria</taxon>
        <taxon>Rhodospirillales</taxon>
        <taxon>Rhodospirillaceae</taxon>
        <taxon>Magnetospirillum</taxon>
    </lineage>
</organism>
<dbReference type="RefSeq" id="WP_024081280.1">
    <property type="nucleotide sequence ID" value="NZ_CP027527.1"/>
</dbReference>
<protein>
    <submittedName>
        <fullName evidence="1">Serine/threonine protein phosphatase</fullName>
    </submittedName>
</protein>
<gene>
    <name evidence="1" type="ORF">MGR_1328</name>
</gene>
<reference evidence="1" key="1">
    <citation type="journal article" date="2007" name="J. Bacteriol.">
        <title>Comparative genome analysis of four magnetotactic bacteria reveals a complex set of group-specific genes implicated in magnetosome biomineralization and function.</title>
        <authorList>
            <person name="Richter M."/>
            <person name="Kube M."/>
            <person name="Bazylinski D.A."/>
            <person name="Lombardot T."/>
            <person name="Gloeckner F.O."/>
            <person name="Reinhardt R."/>
            <person name="Schueler D."/>
        </authorList>
    </citation>
    <scope>NUCLEOTIDE SEQUENCE</scope>
    <source>
        <strain evidence="1">MSR-1</strain>
    </source>
</reference>
<dbReference type="InterPro" id="IPR029052">
    <property type="entry name" value="Metallo-depent_PP-like"/>
</dbReference>
<dbReference type="AlphaFoldDB" id="A4U0M9"/>
<sequence>MAASISDNNVFATLRGSGRIWAVGAIHGEVGRLRALHASLAQTMKPGDQIVYLGDILGYGADVRAAIDEVLVFRRSFLAQPGVEVDDIVFLRGAQEEMWQKLLQLQFAPNPTEVLKWMLDHGIGPTLAAYGGNIEEGMLAARDGISPLTKWTSALRQNMRLYDGHTTLMSVLKHAAYTDDDGLLFVHAGIDPTRPLSAQLDAFWWGSSGFELLDGPYGSFRMVVRGSDRRRGGVRVGAFTATLDSGCGLGGPLTAACFGADGQMLQMLEA</sequence>
<name>A4U0M9_9PROT</name>
<dbReference type="InterPro" id="IPR050126">
    <property type="entry name" value="Ap4A_hydrolase"/>
</dbReference>
<dbReference type="SUPFAM" id="SSF56300">
    <property type="entry name" value="Metallo-dependent phosphatases"/>
    <property type="match status" value="1"/>
</dbReference>